<dbReference type="AlphaFoldDB" id="A0A1S8B0Q0"/>
<evidence type="ECO:0000313" key="2">
    <source>
        <dbReference type="EMBL" id="OLZ42613.1"/>
    </source>
</evidence>
<feature type="transmembrane region" description="Helical" evidence="1">
    <location>
        <begin position="37"/>
        <end position="55"/>
    </location>
</feature>
<protein>
    <submittedName>
        <fullName evidence="2">Uncharacterized protein</fullName>
    </submittedName>
</protein>
<organism evidence="2 3">
    <name type="scientific">Natrinema saccharevitans</name>
    <dbReference type="NCBI Taxonomy" id="301967"/>
    <lineage>
        <taxon>Archaea</taxon>
        <taxon>Methanobacteriati</taxon>
        <taxon>Methanobacteriota</taxon>
        <taxon>Stenosarchaea group</taxon>
        <taxon>Halobacteria</taxon>
        <taxon>Halobacteriales</taxon>
        <taxon>Natrialbaceae</taxon>
        <taxon>Natrinema</taxon>
    </lineage>
</organism>
<dbReference type="InterPro" id="IPR055956">
    <property type="entry name" value="DUF7534"/>
</dbReference>
<dbReference type="Proteomes" id="UP000189370">
    <property type="component" value="Unassembled WGS sequence"/>
</dbReference>
<gene>
    <name evidence="2" type="ORF">A6E15_02490</name>
</gene>
<reference evidence="3" key="1">
    <citation type="submission" date="2016-04" db="EMBL/GenBank/DDBJ databases">
        <authorList>
            <person name="Chen S.-C."/>
            <person name="Lai M.-C."/>
        </authorList>
    </citation>
    <scope>NUCLEOTIDE SEQUENCE [LARGE SCALE GENOMIC DNA]</scope>
    <source>
        <strain evidence="3">AB14</strain>
    </source>
</reference>
<evidence type="ECO:0000313" key="3">
    <source>
        <dbReference type="Proteomes" id="UP000189370"/>
    </source>
</evidence>
<dbReference type="RefSeq" id="WP_076148162.1">
    <property type="nucleotide sequence ID" value="NZ_LWLN01000001.1"/>
</dbReference>
<comment type="caution">
    <text evidence="2">The sequence shown here is derived from an EMBL/GenBank/DDBJ whole genome shotgun (WGS) entry which is preliminary data.</text>
</comment>
<keyword evidence="1" id="KW-0472">Membrane</keyword>
<keyword evidence="1" id="KW-1133">Transmembrane helix</keyword>
<dbReference type="Pfam" id="PF24378">
    <property type="entry name" value="DUF7534"/>
    <property type="match status" value="1"/>
</dbReference>
<sequence>MSSSPHRRFARTLAAFGAIAVLLSAVASPPDSYTQIVYAAPLLLLALLLSVLRSYTDALEAFERDGSQ</sequence>
<dbReference type="OrthoDB" id="204407at2157"/>
<name>A0A1S8B0Q0_9EURY</name>
<keyword evidence="1" id="KW-0812">Transmembrane</keyword>
<keyword evidence="3" id="KW-1185">Reference proteome</keyword>
<evidence type="ECO:0000256" key="1">
    <source>
        <dbReference type="SAM" id="Phobius"/>
    </source>
</evidence>
<accession>A0A1S8B0Q0</accession>
<proteinExistence type="predicted"/>
<dbReference type="EMBL" id="LWLN01000001">
    <property type="protein sequence ID" value="OLZ42613.1"/>
    <property type="molecule type" value="Genomic_DNA"/>
</dbReference>